<dbReference type="EC" id="3.6.1.55" evidence="12"/>
<evidence type="ECO:0000256" key="14">
    <source>
        <dbReference type="ARBA" id="ARBA00041592"/>
    </source>
</evidence>
<dbReference type="GO" id="GO:0008413">
    <property type="term" value="F:8-oxo-7,8-dihydroguanosine triphosphate pyrophosphatase activity"/>
    <property type="evidence" value="ECO:0007669"/>
    <property type="project" value="TreeGrafter"/>
</dbReference>
<organism evidence="18 19">
    <name type="scientific">Aureliella helgolandensis</name>
    <dbReference type="NCBI Taxonomy" id="2527968"/>
    <lineage>
        <taxon>Bacteria</taxon>
        <taxon>Pseudomonadati</taxon>
        <taxon>Planctomycetota</taxon>
        <taxon>Planctomycetia</taxon>
        <taxon>Pirellulales</taxon>
        <taxon>Pirellulaceae</taxon>
        <taxon>Aureliella</taxon>
    </lineage>
</organism>
<dbReference type="GO" id="GO:0006281">
    <property type="term" value="P:DNA repair"/>
    <property type="evidence" value="ECO:0007669"/>
    <property type="project" value="UniProtKB-KW"/>
</dbReference>
<evidence type="ECO:0000256" key="6">
    <source>
        <dbReference type="ARBA" id="ARBA00022763"/>
    </source>
</evidence>
<dbReference type="RefSeq" id="WP_145082146.1">
    <property type="nucleotide sequence ID" value="NZ_CP036298.1"/>
</dbReference>
<comment type="similarity">
    <text evidence="2">Belongs to the Nudix hydrolase family.</text>
</comment>
<dbReference type="InterPro" id="IPR000086">
    <property type="entry name" value="NUDIX_hydrolase_dom"/>
</dbReference>
<keyword evidence="9" id="KW-0234">DNA repair</keyword>
<evidence type="ECO:0000256" key="9">
    <source>
        <dbReference type="ARBA" id="ARBA00023204"/>
    </source>
</evidence>
<evidence type="ECO:0000256" key="16">
    <source>
        <dbReference type="ARBA" id="ARBA00042798"/>
    </source>
</evidence>
<keyword evidence="7 18" id="KW-0378">Hydrolase</keyword>
<dbReference type="PANTHER" id="PTHR47707:SF1">
    <property type="entry name" value="NUDIX HYDROLASE FAMILY PROTEIN"/>
    <property type="match status" value="1"/>
</dbReference>
<dbReference type="SUPFAM" id="SSF55811">
    <property type="entry name" value="Nudix"/>
    <property type="match status" value="1"/>
</dbReference>
<evidence type="ECO:0000256" key="1">
    <source>
        <dbReference type="ARBA" id="ARBA00001946"/>
    </source>
</evidence>
<gene>
    <name evidence="18" type="primary">mutT</name>
    <name evidence="18" type="ORF">Q31a_45560</name>
</gene>
<evidence type="ECO:0000256" key="11">
    <source>
        <dbReference type="ARBA" id="ARBA00036904"/>
    </source>
</evidence>
<evidence type="ECO:0000256" key="3">
    <source>
        <dbReference type="ARBA" id="ARBA00022457"/>
    </source>
</evidence>
<reference evidence="18 19" key="1">
    <citation type="submission" date="2019-02" db="EMBL/GenBank/DDBJ databases">
        <title>Deep-cultivation of Planctomycetes and their phenomic and genomic characterization uncovers novel biology.</title>
        <authorList>
            <person name="Wiegand S."/>
            <person name="Jogler M."/>
            <person name="Boedeker C."/>
            <person name="Pinto D."/>
            <person name="Vollmers J."/>
            <person name="Rivas-Marin E."/>
            <person name="Kohn T."/>
            <person name="Peeters S.H."/>
            <person name="Heuer A."/>
            <person name="Rast P."/>
            <person name="Oberbeckmann S."/>
            <person name="Bunk B."/>
            <person name="Jeske O."/>
            <person name="Meyerdierks A."/>
            <person name="Storesund J.E."/>
            <person name="Kallscheuer N."/>
            <person name="Luecker S."/>
            <person name="Lage O.M."/>
            <person name="Pohl T."/>
            <person name="Merkel B.J."/>
            <person name="Hornburger P."/>
            <person name="Mueller R.-W."/>
            <person name="Bruemmer F."/>
            <person name="Labrenz M."/>
            <person name="Spormann A.M."/>
            <person name="Op den Camp H."/>
            <person name="Overmann J."/>
            <person name="Amann R."/>
            <person name="Jetten M.S.M."/>
            <person name="Mascher T."/>
            <person name="Medema M.H."/>
            <person name="Devos D.P."/>
            <person name="Kaster A.-K."/>
            <person name="Ovreas L."/>
            <person name="Rohde M."/>
            <person name="Galperin M.Y."/>
            <person name="Jogler C."/>
        </authorList>
    </citation>
    <scope>NUCLEOTIDE SEQUENCE [LARGE SCALE GENOMIC DNA]</scope>
    <source>
        <strain evidence="18 19">Q31a</strain>
    </source>
</reference>
<dbReference type="GO" id="GO:0006260">
    <property type="term" value="P:DNA replication"/>
    <property type="evidence" value="ECO:0007669"/>
    <property type="project" value="UniProtKB-KW"/>
</dbReference>
<evidence type="ECO:0000256" key="8">
    <source>
        <dbReference type="ARBA" id="ARBA00022842"/>
    </source>
</evidence>
<evidence type="ECO:0000256" key="4">
    <source>
        <dbReference type="ARBA" id="ARBA00022705"/>
    </source>
</evidence>
<dbReference type="Pfam" id="PF00293">
    <property type="entry name" value="NUDIX"/>
    <property type="match status" value="1"/>
</dbReference>
<dbReference type="PANTHER" id="PTHR47707">
    <property type="entry name" value="8-OXO-DGTP DIPHOSPHATASE"/>
    <property type="match status" value="1"/>
</dbReference>
<dbReference type="GO" id="GO:0035539">
    <property type="term" value="F:8-oxo-7,8-dihydrodeoxyguanosine triphosphate pyrophosphatase activity"/>
    <property type="evidence" value="ECO:0007669"/>
    <property type="project" value="UniProtKB-EC"/>
</dbReference>
<sequence>MSKSVRRKPSHGAVAVLVEDEKFLVIRRSRLVRAPNMLCFAGGTIEIGEQPEETIVRELKEELSLDATAVRHVFQNRTSWGTLLEWVLVERHENSQPIANPAEVSEWMWLTASELLDRHDLLPSVPDFFWAWATGQLEMPERAGTPESKWKFIKPNGRLVN</sequence>
<keyword evidence="6" id="KW-0227">DNA damage</keyword>
<evidence type="ECO:0000259" key="17">
    <source>
        <dbReference type="PROSITE" id="PS51462"/>
    </source>
</evidence>
<dbReference type="GO" id="GO:0046872">
    <property type="term" value="F:metal ion binding"/>
    <property type="evidence" value="ECO:0007669"/>
    <property type="project" value="UniProtKB-KW"/>
</dbReference>
<dbReference type="OrthoDB" id="283531at2"/>
<keyword evidence="4" id="KW-0235">DNA replication</keyword>
<proteinExistence type="inferred from homology"/>
<comment type="catalytic activity">
    <reaction evidence="10">
        <text>8-oxo-dGTP + H2O = 8-oxo-dGMP + diphosphate + H(+)</text>
        <dbReference type="Rhea" id="RHEA:31575"/>
        <dbReference type="ChEBI" id="CHEBI:15377"/>
        <dbReference type="ChEBI" id="CHEBI:15378"/>
        <dbReference type="ChEBI" id="CHEBI:33019"/>
        <dbReference type="ChEBI" id="CHEBI:63224"/>
        <dbReference type="ChEBI" id="CHEBI:77896"/>
        <dbReference type="EC" id="3.6.1.55"/>
    </reaction>
</comment>
<evidence type="ECO:0000256" key="12">
    <source>
        <dbReference type="ARBA" id="ARBA00038905"/>
    </source>
</evidence>
<dbReference type="KEGG" id="ahel:Q31a_45560"/>
<evidence type="ECO:0000256" key="7">
    <source>
        <dbReference type="ARBA" id="ARBA00022801"/>
    </source>
</evidence>
<dbReference type="Proteomes" id="UP000318017">
    <property type="component" value="Chromosome"/>
</dbReference>
<name>A0A518GC61_9BACT</name>
<keyword evidence="8" id="KW-0460">Magnesium</keyword>
<comment type="cofactor">
    <cofactor evidence="1">
        <name>Mg(2+)</name>
        <dbReference type="ChEBI" id="CHEBI:18420"/>
    </cofactor>
</comment>
<keyword evidence="19" id="KW-1185">Reference proteome</keyword>
<dbReference type="GO" id="GO:0044716">
    <property type="term" value="F:8-oxo-GDP phosphatase activity"/>
    <property type="evidence" value="ECO:0007669"/>
    <property type="project" value="TreeGrafter"/>
</dbReference>
<keyword evidence="3" id="KW-0515">Mutator protein</keyword>
<dbReference type="GO" id="GO:0044715">
    <property type="term" value="F:8-oxo-dGDP phosphatase activity"/>
    <property type="evidence" value="ECO:0007669"/>
    <property type="project" value="TreeGrafter"/>
</dbReference>
<protein>
    <recommendedName>
        <fullName evidence="13">8-oxo-dGTP diphosphatase</fullName>
        <ecNumber evidence="12">3.6.1.55</ecNumber>
    </recommendedName>
    <alternativeName>
        <fullName evidence="16">7,8-dihydro-8-oxoguanine-triphosphatase</fullName>
    </alternativeName>
    <alternativeName>
        <fullName evidence="15">Mutator protein MutT</fullName>
    </alternativeName>
    <alternativeName>
        <fullName evidence="14">dGTP pyrophosphohydrolase</fullName>
    </alternativeName>
</protein>
<evidence type="ECO:0000256" key="13">
    <source>
        <dbReference type="ARBA" id="ARBA00040794"/>
    </source>
</evidence>
<feature type="domain" description="Nudix hydrolase" evidence="17">
    <location>
        <begin position="5"/>
        <end position="134"/>
    </location>
</feature>
<dbReference type="InterPro" id="IPR015797">
    <property type="entry name" value="NUDIX_hydrolase-like_dom_sf"/>
</dbReference>
<dbReference type="InterPro" id="IPR047127">
    <property type="entry name" value="MutT-like"/>
</dbReference>
<evidence type="ECO:0000256" key="10">
    <source>
        <dbReference type="ARBA" id="ARBA00035861"/>
    </source>
</evidence>
<dbReference type="EMBL" id="CP036298">
    <property type="protein sequence ID" value="QDV26184.1"/>
    <property type="molecule type" value="Genomic_DNA"/>
</dbReference>
<comment type="catalytic activity">
    <reaction evidence="11">
        <text>8-oxo-GTP + H2O = 8-oxo-GMP + diphosphate + H(+)</text>
        <dbReference type="Rhea" id="RHEA:67616"/>
        <dbReference type="ChEBI" id="CHEBI:15377"/>
        <dbReference type="ChEBI" id="CHEBI:15378"/>
        <dbReference type="ChEBI" id="CHEBI:33019"/>
        <dbReference type="ChEBI" id="CHEBI:143553"/>
        <dbReference type="ChEBI" id="CHEBI:145694"/>
    </reaction>
</comment>
<evidence type="ECO:0000256" key="5">
    <source>
        <dbReference type="ARBA" id="ARBA00022723"/>
    </source>
</evidence>
<evidence type="ECO:0000256" key="15">
    <source>
        <dbReference type="ARBA" id="ARBA00041979"/>
    </source>
</evidence>
<accession>A0A518GC61</accession>
<dbReference type="Gene3D" id="3.90.79.10">
    <property type="entry name" value="Nucleoside Triphosphate Pyrophosphohydrolase"/>
    <property type="match status" value="1"/>
</dbReference>
<dbReference type="PROSITE" id="PS51462">
    <property type="entry name" value="NUDIX"/>
    <property type="match status" value="1"/>
</dbReference>
<keyword evidence="5" id="KW-0479">Metal-binding</keyword>
<evidence type="ECO:0000313" key="18">
    <source>
        <dbReference type="EMBL" id="QDV26184.1"/>
    </source>
</evidence>
<dbReference type="AlphaFoldDB" id="A0A518GC61"/>
<evidence type="ECO:0000313" key="19">
    <source>
        <dbReference type="Proteomes" id="UP000318017"/>
    </source>
</evidence>
<evidence type="ECO:0000256" key="2">
    <source>
        <dbReference type="ARBA" id="ARBA00005582"/>
    </source>
</evidence>